<keyword evidence="4" id="KW-0238">DNA-binding</keyword>
<dbReference type="InterPro" id="IPR016151">
    <property type="entry name" value="DNA_mismatch_repair_MutS_N"/>
</dbReference>
<dbReference type="GO" id="GO:0140664">
    <property type="term" value="F:ATP-dependent DNA damage sensor activity"/>
    <property type="evidence" value="ECO:0007669"/>
    <property type="project" value="InterPro"/>
</dbReference>
<dbReference type="GO" id="GO:0030983">
    <property type="term" value="F:mismatched DNA binding"/>
    <property type="evidence" value="ECO:0007669"/>
    <property type="project" value="InterPro"/>
</dbReference>
<keyword evidence="2" id="KW-0227">DNA damage</keyword>
<accession>A0A382SDG0</accession>
<evidence type="ECO:0000256" key="4">
    <source>
        <dbReference type="ARBA" id="ARBA00023125"/>
    </source>
</evidence>
<dbReference type="PANTHER" id="PTHR11361:SF34">
    <property type="entry name" value="DNA MISMATCH REPAIR PROTEIN MSH1, MITOCHONDRIAL"/>
    <property type="match status" value="1"/>
</dbReference>
<evidence type="ECO:0000256" key="3">
    <source>
        <dbReference type="ARBA" id="ARBA00022840"/>
    </source>
</evidence>
<evidence type="ECO:0000256" key="5">
    <source>
        <dbReference type="ARBA" id="ARBA00023204"/>
    </source>
</evidence>
<proteinExistence type="predicted"/>
<dbReference type="InterPro" id="IPR007860">
    <property type="entry name" value="DNA_mmatch_repair_MutS_con_dom"/>
</dbReference>
<keyword evidence="5" id="KW-0234">DNA repair</keyword>
<protein>
    <recommendedName>
        <fullName evidence="9">DNA mismatch repair protein MutS-like N-terminal domain-containing protein</fullName>
    </recommendedName>
</protein>
<dbReference type="InterPro" id="IPR045076">
    <property type="entry name" value="MutS"/>
</dbReference>
<evidence type="ECO:0000256" key="1">
    <source>
        <dbReference type="ARBA" id="ARBA00022741"/>
    </source>
</evidence>
<dbReference type="Gene3D" id="3.40.1170.10">
    <property type="entry name" value="DNA repair protein MutS, domain I"/>
    <property type="match status" value="1"/>
</dbReference>
<organism evidence="8">
    <name type="scientific">marine metagenome</name>
    <dbReference type="NCBI Taxonomy" id="408172"/>
    <lineage>
        <taxon>unclassified sequences</taxon>
        <taxon>metagenomes</taxon>
        <taxon>ecological metagenomes</taxon>
    </lineage>
</organism>
<keyword evidence="1" id="KW-0547">Nucleotide-binding</keyword>
<sequence>MGTSDTPLMRQWEEVKAHHRDALLFFRVGDFYELFHGDAEEGAKLLGLTLTSRNNGSAAQVPLAGVPAKAIDDYMSRLVRMGRRVAICDQVEDPSQAKGIVRREVTETVTPGTAVHESLLSERRNNFLVAVVAEERSYGVAALDVSTGEIIVQHVQGQDLEAEFGRLEPSELLAPRTVIEDPNSGLRSAVADIPLTIRDDWIFETDVCSDELCRFYAVESLDGFGFQAADVALVRAAGSLIQYLKEVRPGGLTHLRPVQIKRPGLVMLLD</sequence>
<evidence type="ECO:0000256" key="2">
    <source>
        <dbReference type="ARBA" id="ARBA00022763"/>
    </source>
</evidence>
<dbReference type="SUPFAM" id="SSF55271">
    <property type="entry name" value="DNA repair protein MutS, domain I"/>
    <property type="match status" value="1"/>
</dbReference>
<keyword evidence="3" id="KW-0067">ATP-binding</keyword>
<evidence type="ECO:0000313" key="8">
    <source>
        <dbReference type="EMBL" id="SVD07602.1"/>
    </source>
</evidence>
<gene>
    <name evidence="8" type="ORF">METZ01_LOCUS360456</name>
</gene>
<dbReference type="Pfam" id="PF05188">
    <property type="entry name" value="MutS_II"/>
    <property type="match status" value="1"/>
</dbReference>
<dbReference type="EMBL" id="UINC01128073">
    <property type="protein sequence ID" value="SVD07602.1"/>
    <property type="molecule type" value="Genomic_DNA"/>
</dbReference>
<dbReference type="Gene3D" id="3.30.420.110">
    <property type="entry name" value="MutS, connector domain"/>
    <property type="match status" value="1"/>
</dbReference>
<dbReference type="GO" id="GO:0006298">
    <property type="term" value="P:mismatch repair"/>
    <property type="evidence" value="ECO:0007669"/>
    <property type="project" value="InterPro"/>
</dbReference>
<evidence type="ECO:0008006" key="9">
    <source>
        <dbReference type="Google" id="ProtNLM"/>
    </source>
</evidence>
<dbReference type="PANTHER" id="PTHR11361">
    <property type="entry name" value="DNA MISMATCH REPAIR PROTEIN MUTS FAMILY MEMBER"/>
    <property type="match status" value="1"/>
</dbReference>
<evidence type="ECO:0000259" key="6">
    <source>
        <dbReference type="Pfam" id="PF01624"/>
    </source>
</evidence>
<feature type="domain" description="DNA mismatch repair protein MutS-like N-terminal" evidence="6">
    <location>
        <begin position="6"/>
        <end position="117"/>
    </location>
</feature>
<dbReference type="InterPro" id="IPR007695">
    <property type="entry name" value="DNA_mismatch_repair_MutS-lik_N"/>
</dbReference>
<dbReference type="GO" id="GO:0005524">
    <property type="term" value="F:ATP binding"/>
    <property type="evidence" value="ECO:0007669"/>
    <property type="project" value="UniProtKB-KW"/>
</dbReference>
<dbReference type="SUPFAM" id="SSF53150">
    <property type="entry name" value="DNA repair protein MutS, domain II"/>
    <property type="match status" value="1"/>
</dbReference>
<dbReference type="Pfam" id="PF01624">
    <property type="entry name" value="MutS_I"/>
    <property type="match status" value="1"/>
</dbReference>
<name>A0A382SDG0_9ZZZZ</name>
<feature type="domain" description="DNA mismatch repair protein MutS connector" evidence="7">
    <location>
        <begin position="126"/>
        <end position="255"/>
    </location>
</feature>
<feature type="non-terminal residue" evidence="8">
    <location>
        <position position="270"/>
    </location>
</feature>
<dbReference type="FunFam" id="3.40.1170.10:FF:000001">
    <property type="entry name" value="DNA mismatch repair protein MutS"/>
    <property type="match status" value="1"/>
</dbReference>
<dbReference type="GO" id="GO:0005829">
    <property type="term" value="C:cytosol"/>
    <property type="evidence" value="ECO:0007669"/>
    <property type="project" value="TreeGrafter"/>
</dbReference>
<evidence type="ECO:0000259" key="7">
    <source>
        <dbReference type="Pfam" id="PF05188"/>
    </source>
</evidence>
<dbReference type="InterPro" id="IPR036678">
    <property type="entry name" value="MutS_con_dom_sf"/>
</dbReference>
<dbReference type="AlphaFoldDB" id="A0A382SDG0"/>
<reference evidence="8" key="1">
    <citation type="submission" date="2018-05" db="EMBL/GenBank/DDBJ databases">
        <authorList>
            <person name="Lanie J.A."/>
            <person name="Ng W.-L."/>
            <person name="Kazmierczak K.M."/>
            <person name="Andrzejewski T.M."/>
            <person name="Davidsen T.M."/>
            <person name="Wayne K.J."/>
            <person name="Tettelin H."/>
            <person name="Glass J.I."/>
            <person name="Rusch D."/>
            <person name="Podicherti R."/>
            <person name="Tsui H.-C.T."/>
            <person name="Winkler M.E."/>
        </authorList>
    </citation>
    <scope>NUCLEOTIDE SEQUENCE</scope>
</reference>